<dbReference type="GO" id="GO:0005789">
    <property type="term" value="C:endoplasmic reticulum membrane"/>
    <property type="evidence" value="ECO:0007669"/>
    <property type="project" value="UniProtKB-SubCell"/>
</dbReference>
<feature type="region of interest" description="Disordered" evidence="14">
    <location>
        <begin position="1"/>
        <end position="22"/>
    </location>
</feature>
<dbReference type="InterPro" id="IPR001199">
    <property type="entry name" value="Cyt_B5-like_heme/steroid-bd"/>
</dbReference>
<keyword evidence="4 13" id="KW-0812">Transmembrane</keyword>
<keyword evidence="3 13" id="KW-0349">Heme</keyword>
<dbReference type="Proteomes" id="UP001164286">
    <property type="component" value="Unassembled WGS sequence"/>
</dbReference>
<keyword evidence="9 13" id="KW-0408">Iron</keyword>
<dbReference type="SUPFAM" id="SSF55856">
    <property type="entry name" value="Cytochrome b5-like heme/steroid binding domain"/>
    <property type="match status" value="1"/>
</dbReference>
<gene>
    <name evidence="16" type="ORF">MKK02DRAFT_40617</name>
</gene>
<keyword evidence="2" id="KW-0813">Transport</keyword>
<evidence type="ECO:0000256" key="13">
    <source>
        <dbReference type="RuleBase" id="RU362121"/>
    </source>
</evidence>
<keyword evidence="8" id="KW-0249">Electron transport</keyword>
<dbReference type="AlphaFoldDB" id="A0AA38H3V0"/>
<evidence type="ECO:0000256" key="5">
    <source>
        <dbReference type="ARBA" id="ARBA00022723"/>
    </source>
</evidence>
<comment type="subcellular location">
    <subcellularLocation>
        <location evidence="1">Endoplasmic reticulum membrane</location>
        <topology evidence="1">Single-pass membrane protein</topology>
        <orientation evidence="1">Cytoplasmic side</orientation>
    </subcellularLocation>
    <subcellularLocation>
        <location evidence="11">Microsome membrane</location>
        <topology evidence="11">Single-pass membrane protein</topology>
        <orientation evidence="11">Cytoplasmic side</orientation>
    </subcellularLocation>
</comment>
<proteinExistence type="inferred from homology"/>
<evidence type="ECO:0000256" key="2">
    <source>
        <dbReference type="ARBA" id="ARBA00022448"/>
    </source>
</evidence>
<evidence type="ECO:0000256" key="7">
    <source>
        <dbReference type="ARBA" id="ARBA00022848"/>
    </source>
</evidence>
<dbReference type="EMBL" id="JAKWFO010000014">
    <property type="protein sequence ID" value="KAI9632314.1"/>
    <property type="molecule type" value="Genomic_DNA"/>
</dbReference>
<dbReference type="InterPro" id="IPR050668">
    <property type="entry name" value="Cytochrome_b5"/>
</dbReference>
<feature type="compositionally biased region" description="Low complexity" evidence="14">
    <location>
        <begin position="1"/>
        <end position="18"/>
    </location>
</feature>
<dbReference type="PANTHER" id="PTHR19359:SF150">
    <property type="entry name" value="CYTOCHROME B5"/>
    <property type="match status" value="1"/>
</dbReference>
<sequence length="142" mass="15305">MSADASSSSAPGGDAAPAEQSHPYTLETLKAHNTRADLWMLLHGKVYNVTKFLDEHPGGDEVMVEEAGRDATEAFEDVGHSDEAREMLPKMYLGEFHGETKEKKVKRATATGAASSSGGGLTYLVPFLAIIAAYFGWRLFLA</sequence>
<keyword evidence="7" id="KW-0492">Microsome</keyword>
<evidence type="ECO:0000256" key="6">
    <source>
        <dbReference type="ARBA" id="ARBA00022824"/>
    </source>
</evidence>
<dbReference type="Gene3D" id="3.10.120.10">
    <property type="entry name" value="Cytochrome b5-like heme/steroid binding domain"/>
    <property type="match status" value="1"/>
</dbReference>
<evidence type="ECO:0000256" key="9">
    <source>
        <dbReference type="ARBA" id="ARBA00023004"/>
    </source>
</evidence>
<keyword evidence="17" id="KW-1185">Reference proteome</keyword>
<evidence type="ECO:0000256" key="8">
    <source>
        <dbReference type="ARBA" id="ARBA00022982"/>
    </source>
</evidence>
<protein>
    <submittedName>
        <fullName evidence="16">Cytochrome b5-like heme/steroid binding domain-containing protein</fullName>
    </submittedName>
</protein>
<dbReference type="GeneID" id="77730386"/>
<evidence type="ECO:0000313" key="16">
    <source>
        <dbReference type="EMBL" id="KAI9632314.1"/>
    </source>
</evidence>
<dbReference type="Pfam" id="PF00173">
    <property type="entry name" value="Cyt-b5"/>
    <property type="match status" value="1"/>
</dbReference>
<dbReference type="SMART" id="SM01117">
    <property type="entry name" value="Cyt-b5"/>
    <property type="match status" value="1"/>
</dbReference>
<evidence type="ECO:0000256" key="11">
    <source>
        <dbReference type="ARBA" id="ARBA00037877"/>
    </source>
</evidence>
<evidence type="ECO:0000256" key="10">
    <source>
        <dbReference type="ARBA" id="ARBA00023136"/>
    </source>
</evidence>
<reference evidence="16" key="1">
    <citation type="journal article" date="2022" name="G3 (Bethesda)">
        <title>High quality genome of the basidiomycete yeast Dioszegia hungarica PDD-24b-2 isolated from cloud water.</title>
        <authorList>
            <person name="Jarrige D."/>
            <person name="Haridas S."/>
            <person name="Bleykasten-Grosshans C."/>
            <person name="Joly M."/>
            <person name="Nadalig T."/>
            <person name="Sancelme M."/>
            <person name="Vuilleumier S."/>
            <person name="Grigoriev I.V."/>
            <person name="Amato P."/>
            <person name="Bringel F."/>
        </authorList>
    </citation>
    <scope>NUCLEOTIDE SEQUENCE</scope>
    <source>
        <strain evidence="16">PDD-24b-2</strain>
    </source>
</reference>
<dbReference type="PRINTS" id="PR00363">
    <property type="entry name" value="CYTOCHROMEB5"/>
</dbReference>
<comment type="caution">
    <text evidence="16">The sequence shown here is derived from an EMBL/GenBank/DDBJ whole genome shotgun (WGS) entry which is preliminary data.</text>
</comment>
<evidence type="ECO:0000256" key="1">
    <source>
        <dbReference type="ARBA" id="ARBA00004131"/>
    </source>
</evidence>
<dbReference type="InterPro" id="IPR018506">
    <property type="entry name" value="Cyt_B5_heme-BS"/>
</dbReference>
<dbReference type="GO" id="GO:0020037">
    <property type="term" value="F:heme binding"/>
    <property type="evidence" value="ECO:0007669"/>
    <property type="project" value="UniProtKB-UniRule"/>
</dbReference>
<dbReference type="PANTHER" id="PTHR19359">
    <property type="entry name" value="CYTOCHROME B5"/>
    <property type="match status" value="1"/>
</dbReference>
<name>A0AA38H3V0_9TREE</name>
<dbReference type="InterPro" id="IPR036400">
    <property type="entry name" value="Cyt_B5-like_heme/steroid_sf"/>
</dbReference>
<organism evidence="16 17">
    <name type="scientific">Dioszegia hungarica</name>
    <dbReference type="NCBI Taxonomy" id="4972"/>
    <lineage>
        <taxon>Eukaryota</taxon>
        <taxon>Fungi</taxon>
        <taxon>Dikarya</taxon>
        <taxon>Basidiomycota</taxon>
        <taxon>Agaricomycotina</taxon>
        <taxon>Tremellomycetes</taxon>
        <taxon>Tremellales</taxon>
        <taxon>Bulleribasidiaceae</taxon>
        <taxon>Dioszegia</taxon>
    </lineage>
</organism>
<evidence type="ECO:0000259" key="15">
    <source>
        <dbReference type="PROSITE" id="PS50255"/>
    </source>
</evidence>
<dbReference type="PROSITE" id="PS00191">
    <property type="entry name" value="CYTOCHROME_B5_1"/>
    <property type="match status" value="1"/>
</dbReference>
<dbReference type="RefSeq" id="XP_052942091.1">
    <property type="nucleotide sequence ID" value="XM_053091181.1"/>
</dbReference>
<dbReference type="FunFam" id="3.10.120.10:FF:000002">
    <property type="entry name" value="Cytochrome b5 type B"/>
    <property type="match status" value="1"/>
</dbReference>
<keyword evidence="10 13" id="KW-0472">Membrane</keyword>
<feature type="transmembrane region" description="Helical" evidence="13">
    <location>
        <begin position="121"/>
        <end position="141"/>
    </location>
</feature>
<feature type="domain" description="Cytochrome b5 heme-binding" evidence="15">
    <location>
        <begin position="21"/>
        <end position="97"/>
    </location>
</feature>
<keyword evidence="13" id="KW-1133">Transmembrane helix</keyword>
<evidence type="ECO:0000256" key="14">
    <source>
        <dbReference type="SAM" id="MobiDB-lite"/>
    </source>
</evidence>
<evidence type="ECO:0000256" key="3">
    <source>
        <dbReference type="ARBA" id="ARBA00022617"/>
    </source>
</evidence>
<keyword evidence="6" id="KW-0256">Endoplasmic reticulum</keyword>
<keyword evidence="5 13" id="KW-0479">Metal-binding</keyword>
<evidence type="ECO:0000313" key="17">
    <source>
        <dbReference type="Proteomes" id="UP001164286"/>
    </source>
</evidence>
<evidence type="ECO:0000256" key="4">
    <source>
        <dbReference type="ARBA" id="ARBA00022692"/>
    </source>
</evidence>
<dbReference type="GO" id="GO:0046872">
    <property type="term" value="F:metal ion binding"/>
    <property type="evidence" value="ECO:0007669"/>
    <property type="project" value="UniProtKB-UniRule"/>
</dbReference>
<comment type="similarity">
    <text evidence="12 13">Belongs to the cytochrome b5 family.</text>
</comment>
<dbReference type="PROSITE" id="PS50255">
    <property type="entry name" value="CYTOCHROME_B5_2"/>
    <property type="match status" value="1"/>
</dbReference>
<evidence type="ECO:0000256" key="12">
    <source>
        <dbReference type="ARBA" id="ARBA00038168"/>
    </source>
</evidence>
<accession>A0AA38H3V0</accession>